<evidence type="ECO:0000256" key="1">
    <source>
        <dbReference type="SAM" id="MobiDB-lite"/>
    </source>
</evidence>
<dbReference type="RefSeq" id="WP_093153654.1">
    <property type="nucleotide sequence ID" value="NZ_FOUP01000006.1"/>
</dbReference>
<dbReference type="PANTHER" id="PTHR34700">
    <property type="entry name" value="POTASSIUM BINDING PROTEIN KBP"/>
    <property type="match status" value="1"/>
</dbReference>
<dbReference type="InterPro" id="IPR005158">
    <property type="entry name" value="BTAD"/>
</dbReference>
<feature type="domain" description="LysM" evidence="3">
    <location>
        <begin position="201"/>
        <end position="250"/>
    </location>
</feature>
<evidence type="ECO:0000256" key="2">
    <source>
        <dbReference type="SAM" id="Phobius"/>
    </source>
</evidence>
<feature type="domain" description="LysM" evidence="3">
    <location>
        <begin position="268"/>
        <end position="324"/>
    </location>
</feature>
<dbReference type="GO" id="GO:0003677">
    <property type="term" value="F:DNA binding"/>
    <property type="evidence" value="ECO:0007669"/>
    <property type="project" value="UniProtKB-KW"/>
</dbReference>
<dbReference type="PROSITE" id="PS51782">
    <property type="entry name" value="LYSM"/>
    <property type="match status" value="2"/>
</dbReference>
<protein>
    <submittedName>
        <fullName evidence="4">DNA-binding SARP family transcriptional activator</fullName>
    </submittedName>
    <submittedName>
        <fullName evidence="5">DNA-binding transcriptional activator of the SARP family</fullName>
    </submittedName>
</protein>
<dbReference type="Gene3D" id="3.10.350.10">
    <property type="entry name" value="LysM domain"/>
    <property type="match status" value="2"/>
</dbReference>
<dbReference type="Proteomes" id="UP000199398">
    <property type="component" value="Unassembled WGS sequence"/>
</dbReference>
<keyword evidence="2" id="KW-0472">Membrane</keyword>
<organism evidence="5 6">
    <name type="scientific">Saccharopolyspora antimicrobica</name>
    <dbReference type="NCBI Taxonomy" id="455193"/>
    <lineage>
        <taxon>Bacteria</taxon>
        <taxon>Bacillati</taxon>
        <taxon>Actinomycetota</taxon>
        <taxon>Actinomycetes</taxon>
        <taxon>Pseudonocardiales</taxon>
        <taxon>Pseudonocardiaceae</taxon>
        <taxon>Saccharopolyspora</taxon>
    </lineage>
</organism>
<evidence type="ECO:0000313" key="7">
    <source>
        <dbReference type="Proteomes" id="UP000270697"/>
    </source>
</evidence>
<dbReference type="InterPro" id="IPR036388">
    <property type="entry name" value="WH-like_DNA-bd_sf"/>
</dbReference>
<dbReference type="InterPro" id="IPR018392">
    <property type="entry name" value="LysM"/>
</dbReference>
<evidence type="ECO:0000313" key="4">
    <source>
        <dbReference type="EMBL" id="RKT86411.1"/>
    </source>
</evidence>
<dbReference type="InterPro" id="IPR052196">
    <property type="entry name" value="Bact_Kbp"/>
</dbReference>
<feature type="transmembrane region" description="Helical" evidence="2">
    <location>
        <begin position="7"/>
        <end position="31"/>
    </location>
</feature>
<accession>A0A1I5AZD4</accession>
<feature type="region of interest" description="Disordered" evidence="1">
    <location>
        <begin position="437"/>
        <end position="456"/>
    </location>
</feature>
<dbReference type="SMART" id="SM00257">
    <property type="entry name" value="LysM"/>
    <property type="match status" value="2"/>
</dbReference>
<keyword evidence="2" id="KW-0812">Transmembrane</keyword>
<dbReference type="SUPFAM" id="SSF54106">
    <property type="entry name" value="LysM domain"/>
    <property type="match status" value="1"/>
</dbReference>
<feature type="region of interest" description="Disordered" evidence="1">
    <location>
        <begin position="667"/>
        <end position="701"/>
    </location>
</feature>
<dbReference type="InterPro" id="IPR036779">
    <property type="entry name" value="LysM_dom_sf"/>
</dbReference>
<feature type="region of interest" description="Disordered" evidence="1">
    <location>
        <begin position="157"/>
        <end position="200"/>
    </location>
</feature>
<evidence type="ECO:0000259" key="3">
    <source>
        <dbReference type="PROSITE" id="PS51782"/>
    </source>
</evidence>
<feature type="transmembrane region" description="Helical" evidence="2">
    <location>
        <begin position="371"/>
        <end position="393"/>
    </location>
</feature>
<dbReference type="Pfam" id="PF01476">
    <property type="entry name" value="LysM"/>
    <property type="match status" value="2"/>
</dbReference>
<dbReference type="EMBL" id="FOUP01000006">
    <property type="protein sequence ID" value="SFN67579.1"/>
    <property type="molecule type" value="Genomic_DNA"/>
</dbReference>
<dbReference type="AlphaFoldDB" id="A0A1I5AZD4"/>
<reference evidence="4 7" key="2">
    <citation type="submission" date="2018-10" db="EMBL/GenBank/DDBJ databases">
        <title>Sequencing the genomes of 1000 actinobacteria strains.</title>
        <authorList>
            <person name="Klenk H.-P."/>
        </authorList>
    </citation>
    <scope>NUCLEOTIDE SEQUENCE [LARGE SCALE GENOMIC DNA]</scope>
    <source>
        <strain evidence="4 7">DSM 45119</strain>
    </source>
</reference>
<feature type="region of interest" description="Disordered" evidence="1">
    <location>
        <begin position="341"/>
        <end position="362"/>
    </location>
</feature>
<dbReference type="CDD" id="cd00118">
    <property type="entry name" value="LysM"/>
    <property type="match status" value="2"/>
</dbReference>
<keyword evidence="2" id="KW-1133">Transmembrane helix</keyword>
<dbReference type="Gene3D" id="1.10.10.10">
    <property type="entry name" value="Winged helix-like DNA-binding domain superfamily/Winged helix DNA-binding domain"/>
    <property type="match status" value="1"/>
</dbReference>
<dbReference type="SMART" id="SM01043">
    <property type="entry name" value="BTAD"/>
    <property type="match status" value="1"/>
</dbReference>
<feature type="compositionally biased region" description="Polar residues" evidence="1">
    <location>
        <begin position="691"/>
        <end position="701"/>
    </location>
</feature>
<name>A0A1I5AZD4_9PSEU</name>
<dbReference type="PANTHER" id="PTHR34700:SF4">
    <property type="entry name" value="PHAGE-LIKE ELEMENT PBSX PROTEIN XKDP"/>
    <property type="match status" value="1"/>
</dbReference>
<sequence>MTRGRLIAAGLGVLAMLVGLPVILTVTGAFIRLPNLSWPDLDTSPWAPIPVGEQLLVWAEHTWHTLRIELRLDGALILAVHAAGWATWAVMLWWVLCDLVLLLRHGARALRDRLTVTGPRGWITALLASGVLALNTPTSSATPAAAPVAVTAPLHPTAGPGALPAPGSGTTPLGSGGYPDPTPPEPSTPTHIPDTLRPEHPRYRVVRGDTLWDIAARHLTSGHRWRDIQNLNTDRLGTPRHLHPGWILLLPTDATNLPEPAVIPDDAHWITTQPGDTLTSLAQHHLGDSTRWEEIYALNAHHPQPDGRALRDPDMVFPDWHLALPSAGDPHREGIVQPEPAAVAAPEPRYEEVPEPASSASSERAVSVTSGGAVIVSGAGFVAAGLAAAVALSMRIRRRRRMRVYEPGSGVRANPAPLAPAVYALRSLEDEAPMLASQTNSDDTQDTPPAVSSAEHRQARLVEVGVRDGHARALDLAAVHGLGLIGPGAEATARALLVHVLALTNADVIIDASTARTLISDELPDSPRLCLADDLRDTITDLASQTDDVDGRHARRQLSYVLIAGADRWNPQLQELIDHQATNGIAAILLGNRPTGATVRVMSDGLVATASPRISELRGARLFHLEASDTLDLLDLLADTTSTPGDNEPALNSNEHDIEADFGDSRDAAVADQPPPSVASEIDPGDGAAVSRQSVDVASSQERPVCRPATLTILGPFTLTWDSAEGEECDLTSVLAPKHKALLVFLALHTTGTSRSAVREALWPSARGRRPFNSFYATLSQIRRAIAEAVGDPVLELISQHGEKVALNPDLVDVDYWQLRQAEHKRNVASSNEQRMEAWRSIVAAYHGEVAEGMSALWLDGPREDAHRTALDALACLAAHYRGHDPHQQLQILEHARRLNPENEAIYRDIMRVQAELGMSDAISRTVQLLTTALADIGERPARSTLTLARALQEHHHANSATTQPS</sequence>
<evidence type="ECO:0000313" key="6">
    <source>
        <dbReference type="Proteomes" id="UP000199398"/>
    </source>
</evidence>
<dbReference type="EMBL" id="RBXX01000002">
    <property type="protein sequence ID" value="RKT86411.1"/>
    <property type="molecule type" value="Genomic_DNA"/>
</dbReference>
<feature type="transmembrane region" description="Helical" evidence="2">
    <location>
        <begin position="75"/>
        <end position="102"/>
    </location>
</feature>
<proteinExistence type="predicted"/>
<keyword evidence="7" id="KW-1185">Reference proteome</keyword>
<evidence type="ECO:0000313" key="5">
    <source>
        <dbReference type="EMBL" id="SFN67579.1"/>
    </source>
</evidence>
<gene>
    <name evidence="4" type="ORF">ATL45_4778</name>
    <name evidence="5" type="ORF">SAMN05421805_10652</name>
</gene>
<dbReference type="Proteomes" id="UP000270697">
    <property type="component" value="Unassembled WGS sequence"/>
</dbReference>
<reference evidence="5 6" key="1">
    <citation type="submission" date="2016-10" db="EMBL/GenBank/DDBJ databases">
        <authorList>
            <person name="de Groot N.N."/>
        </authorList>
    </citation>
    <scope>NUCLEOTIDE SEQUENCE [LARGE SCALE GENOMIC DNA]</scope>
    <source>
        <strain evidence="5 6">CPCC 201259</strain>
    </source>
</reference>
<dbReference type="OrthoDB" id="8444614at2"/>
<dbReference type="STRING" id="455193.SAMN05421805_10652"/>
<feature type="compositionally biased region" description="Low complexity" evidence="1">
    <location>
        <begin position="157"/>
        <end position="173"/>
    </location>
</feature>
<keyword evidence="5" id="KW-0238">DNA-binding</keyword>